<accession>A0A645GNI2</accession>
<name>A0A645GNI2_9ZZZZ</name>
<feature type="transmembrane region" description="Helical" evidence="1">
    <location>
        <begin position="106"/>
        <end position="127"/>
    </location>
</feature>
<evidence type="ECO:0000313" key="2">
    <source>
        <dbReference type="EMBL" id="MPN28285.1"/>
    </source>
</evidence>
<reference evidence="2" key="1">
    <citation type="submission" date="2019-08" db="EMBL/GenBank/DDBJ databases">
        <authorList>
            <person name="Kucharzyk K."/>
            <person name="Murdoch R.W."/>
            <person name="Higgins S."/>
            <person name="Loffler F."/>
        </authorList>
    </citation>
    <scope>NUCLEOTIDE SEQUENCE</scope>
</reference>
<dbReference type="EMBL" id="VSSQ01078518">
    <property type="protein sequence ID" value="MPN28285.1"/>
    <property type="molecule type" value="Genomic_DNA"/>
</dbReference>
<feature type="transmembrane region" description="Helical" evidence="1">
    <location>
        <begin position="39"/>
        <end position="58"/>
    </location>
</feature>
<organism evidence="2">
    <name type="scientific">bioreactor metagenome</name>
    <dbReference type="NCBI Taxonomy" id="1076179"/>
    <lineage>
        <taxon>unclassified sequences</taxon>
        <taxon>metagenomes</taxon>
        <taxon>ecological metagenomes</taxon>
    </lineage>
</organism>
<feature type="transmembrane region" description="Helical" evidence="1">
    <location>
        <begin position="70"/>
        <end position="94"/>
    </location>
</feature>
<proteinExistence type="predicted"/>
<sequence>MISRSTDTWYSSLIGARPANFPIVSSARNSFTLSPTPNFSFPVAFLPLSTIFFLRSILYKKLPGALARYFFKNLSSLWPASFWLIIISFIVVLFRNTHYIERFRMIFLISLSFFLVSAFSIEAILFIPSALDKKAT</sequence>
<evidence type="ECO:0000256" key="1">
    <source>
        <dbReference type="SAM" id="Phobius"/>
    </source>
</evidence>
<dbReference type="AlphaFoldDB" id="A0A645GNI2"/>
<keyword evidence="1" id="KW-1133">Transmembrane helix</keyword>
<gene>
    <name evidence="2" type="ORF">SDC9_175726</name>
</gene>
<keyword evidence="1" id="KW-0812">Transmembrane</keyword>
<comment type="caution">
    <text evidence="2">The sequence shown here is derived from an EMBL/GenBank/DDBJ whole genome shotgun (WGS) entry which is preliminary data.</text>
</comment>
<protein>
    <submittedName>
        <fullName evidence="2">Uncharacterized protein</fullName>
    </submittedName>
</protein>
<keyword evidence="1" id="KW-0472">Membrane</keyword>